<dbReference type="NCBIfam" id="TIGR04183">
    <property type="entry name" value="Por_Secre_tail"/>
    <property type="match status" value="1"/>
</dbReference>
<evidence type="ECO:0000313" key="4">
    <source>
        <dbReference type="EMBL" id="MEM0519418.1"/>
    </source>
</evidence>
<dbReference type="InterPro" id="IPR026444">
    <property type="entry name" value="Secre_tail"/>
</dbReference>
<name>A0AB35YZG3_9FLAO</name>
<dbReference type="Pfam" id="PF18962">
    <property type="entry name" value="Por_Secre_tail"/>
    <property type="match status" value="1"/>
</dbReference>
<keyword evidence="1 2" id="KW-0732">Signal</keyword>
<evidence type="ECO:0000313" key="6">
    <source>
        <dbReference type="Proteomes" id="UP001388259"/>
    </source>
</evidence>
<evidence type="ECO:0000313" key="7">
    <source>
        <dbReference type="Proteomes" id="UP001390963"/>
    </source>
</evidence>
<sequence>MKKITIMMLLFVAAIGFSQEQVKMLGNDNPVIFEQQRTEVNQTTIMPNNAAPVTDIALLGNNNPTYLAACTEENPNDGTFENGFNCSSASAFMTANDITVAADENFTLTNITASIFANGGITNVDVNYYDDAAGLPGALIGSQASATIDNQTVIGNNFGFDVNEVEMSVTPFVFNGQAGSSSTYWIELSVTDGGATGSVFWVVTSSTMEGNPSAQFDAAWGIPDPLMDGVYIWEGDCDPIGGGGGACQEENPNDGTFENGFNCSSASAFMTANDVTVAAGEDFELTNITASIFANGGITNVDVNYYDDAAGLPGNLIGSQASATIDNQTVIGNNFGFDVNEIELTVTPFTFAGQAGSPTTYWVELSVTDGGATGSVFWVVTSSTMVGNPSAQFDAAWGIPDPLMDGVYIWEGNCNPLGVSDNALAGFSYYPNPVTDVLSLKAASNIEAVSIYNLLGQEVLRSEVGATTSDINLSGIATGAYVLKVTVNGQTGTYKILKN</sequence>
<evidence type="ECO:0000259" key="3">
    <source>
        <dbReference type="Pfam" id="PF18962"/>
    </source>
</evidence>
<evidence type="ECO:0000256" key="1">
    <source>
        <dbReference type="ARBA" id="ARBA00022729"/>
    </source>
</evidence>
<dbReference type="EMBL" id="JBANCF010000015">
    <property type="protein sequence ID" value="MEM0574628.1"/>
    <property type="molecule type" value="Genomic_DNA"/>
</dbReference>
<accession>A0AB35YZG3</accession>
<dbReference type="RefSeq" id="WP_342687902.1">
    <property type="nucleotide sequence ID" value="NZ_JAZBJM010000013.1"/>
</dbReference>
<evidence type="ECO:0000313" key="5">
    <source>
        <dbReference type="EMBL" id="MEM0574628.1"/>
    </source>
</evidence>
<comment type="caution">
    <text evidence="4">The sequence shown here is derived from an EMBL/GenBank/DDBJ whole genome shotgun (WGS) entry which is preliminary data.</text>
</comment>
<dbReference type="Proteomes" id="UP001390963">
    <property type="component" value="Unassembled WGS sequence"/>
</dbReference>
<dbReference type="Proteomes" id="UP001388259">
    <property type="component" value="Unassembled WGS sequence"/>
</dbReference>
<protein>
    <submittedName>
        <fullName evidence="4">T9SS type A sorting domain-containing protein</fullName>
    </submittedName>
</protein>
<proteinExistence type="predicted"/>
<keyword evidence="7" id="KW-1185">Reference proteome</keyword>
<feature type="domain" description="Secretion system C-terminal sorting" evidence="3">
    <location>
        <begin position="430"/>
        <end position="496"/>
    </location>
</feature>
<gene>
    <name evidence="5" type="ORF">VZD24_13970</name>
    <name evidence="4" type="ORF">VZD85_13730</name>
</gene>
<feature type="signal peptide" evidence="2">
    <location>
        <begin position="1"/>
        <end position="18"/>
    </location>
</feature>
<dbReference type="AlphaFoldDB" id="A0AB35YZG3"/>
<feature type="chain" id="PRO_5044296537" evidence="2">
    <location>
        <begin position="19"/>
        <end position="499"/>
    </location>
</feature>
<organism evidence="4 6">
    <name type="scientific">Aequorivita flava</name>
    <dbReference type="NCBI Taxonomy" id="3114371"/>
    <lineage>
        <taxon>Bacteria</taxon>
        <taxon>Pseudomonadati</taxon>
        <taxon>Bacteroidota</taxon>
        <taxon>Flavobacteriia</taxon>
        <taxon>Flavobacteriales</taxon>
        <taxon>Flavobacteriaceae</taxon>
        <taxon>Aequorivita</taxon>
    </lineage>
</organism>
<reference evidence="4 7" key="1">
    <citation type="submission" date="2024-01" db="EMBL/GenBank/DDBJ databases">
        <title>Aequorivita flavus sp. nov., isolated from deep-sea sediment.</title>
        <authorList>
            <person name="Chen X."/>
        </authorList>
    </citation>
    <scope>NUCLEOTIDE SEQUENCE</scope>
    <source>
        <strain evidence="4">MCCC 1A16923</strain>
        <strain evidence="5 7">MCCC 1A16935</strain>
    </source>
</reference>
<dbReference type="EMBL" id="JAZBJM010000013">
    <property type="protein sequence ID" value="MEM0519418.1"/>
    <property type="molecule type" value="Genomic_DNA"/>
</dbReference>
<evidence type="ECO:0000256" key="2">
    <source>
        <dbReference type="SAM" id="SignalP"/>
    </source>
</evidence>